<name>A0AC35UHG4_9BILA</name>
<dbReference type="Proteomes" id="UP000095286">
    <property type="component" value="Unplaced"/>
</dbReference>
<organism evidence="1 2">
    <name type="scientific">Rhabditophanes sp. KR3021</name>
    <dbReference type="NCBI Taxonomy" id="114890"/>
    <lineage>
        <taxon>Eukaryota</taxon>
        <taxon>Metazoa</taxon>
        <taxon>Ecdysozoa</taxon>
        <taxon>Nematoda</taxon>
        <taxon>Chromadorea</taxon>
        <taxon>Rhabditida</taxon>
        <taxon>Tylenchina</taxon>
        <taxon>Panagrolaimomorpha</taxon>
        <taxon>Strongyloidoidea</taxon>
        <taxon>Alloionematidae</taxon>
        <taxon>Rhabditophanes</taxon>
    </lineage>
</organism>
<accession>A0AC35UHG4</accession>
<evidence type="ECO:0000313" key="2">
    <source>
        <dbReference type="WBParaSite" id="RSKR_0001160100.1"/>
    </source>
</evidence>
<dbReference type="WBParaSite" id="RSKR_0001160100.1">
    <property type="protein sequence ID" value="RSKR_0001160100.1"/>
    <property type="gene ID" value="RSKR_0001160100"/>
</dbReference>
<evidence type="ECO:0000313" key="1">
    <source>
        <dbReference type="Proteomes" id="UP000095286"/>
    </source>
</evidence>
<reference evidence="2" key="1">
    <citation type="submission" date="2016-11" db="UniProtKB">
        <authorList>
            <consortium name="WormBaseParasite"/>
        </authorList>
    </citation>
    <scope>IDENTIFICATION</scope>
    <source>
        <strain evidence="2">KR3021</strain>
    </source>
</reference>
<protein>
    <submittedName>
        <fullName evidence="2">WG repeat-containing protein</fullName>
    </submittedName>
</protein>
<proteinExistence type="predicted"/>
<sequence length="1905" mass="211843">MRIFIPLSLFAVLVFASEDGSNETLNDVEPETTKKFIHGEGGQDTTDSSGTIDLSRIDIVSPINMGLIKGGLNIKIPKDNYVMIPYMGVRISASSNFFPIYTSKVGECVTFTEDAQFDVVFDSKGCPMIVDGQGNIFSGYREDNGRIINGNPNDQFVTKKFDQSTIIAECENLGPRMTDLGVKFLQSSNEYWPVFYETVTGDLKSFNQDGDIIKVFVDESGCPLTIDDDGLIIPGYKLKGGVEYEASTKTVVLEKPHLNVRDILAKINSVGRSNPAFWLLHAQKGYSASNKEAITPTAQFGIGINFANLNLQGSLGMGLINVNNLGYIPKGYVIVPGMGVKVSTQGSYKPVIVNKWGEAFAISDYGSDLLNVYFDPSSIPVTQGLQVDIPFGYIALPNSGVRLARGGAYFNVYADRGGNLCVFDDNGDKISVHLDEKGIPCVIGKSGNIYGGYKLVNGRNVEANLASKLRTKVVDISVVTTEIEEMGSCYEEYYTLHRPQMNSVNSLFTSNMHHLETGRPQSVNYEIFTQIKTTTKINIASMYNFKGVNLGKIDQKSFNVPIPKNYVMIPHVGVRLSAYSQSYFPIYISPYNSQTVAFNQDGEEVVVEWDENGNPLALGENNMRFAGYREINNVYKYAKVSQKTYKPRVFNYDQVVQEVESLGPKCINYLTIHNPKVNITINHNYGPTKKPKTAKTTPIQMRGRPGVVTVTEATTTTTTTTTTPRPIINLNTLLRVNYMYVDVINCFGNITGGLPCRSPNRNFVAIPGMGVSFCDDYVYHPIYLNIESLEVIGLHNNLEVPILFDTDSGAPVSYDSASNTYWPGFIMIDGKMVFSTPPKGNYLTMKIDAEIILSKIEELGKSYPGYYTKHQRRNLRDTLEEILKGLTVTSSLQYITPLAFDLPICNETRYTMLPGFGCQINADSEYYPIYLDDKGRAYVFNLEGSSLEVFFDGEGAPLIFSSDGRTTHSGFFIKNGVPEFSANAHGYIVVIGMSVRIDQTKRYWNPVFVNKHGALVAIDSSGNVINLVTDSQGIPVIKKGILLEGRISRNGVIETSATYSRTYVPKIDVEIVKTHLTRMGPNFIFYNNLYPRVDISSILQEILDKLTLETAVCSLINTGIDGNKLERRGYYALPGFGISADGTENYSPIFVTQGGSIVTFDHLTDQLIQVVLDHHGMPAVIDSATSEIRKGFAIIEGKPKYALSEGKFVNSKVDVNIVIKTIERLGYECPYYLSVFPAIELSSILPNIFLSLTPENAALYIEDDFELPPDSKYVLVPGIGTKTRDSGEKFRHCYVDDKGLLFSFDANKEPVEVYQDIFGVVFTKYETKVYEGFILLNQKQKLSITVGKVRIPIIDRNQVVACNNRLGVNFMKGYSSCNKKIDIASILPEILNSLDATLAHGAINAGLYENVPMEYYALGGFGIKYEVNSTTKIYPIYCHQGKLVLVDEQSTVYECLQDIQGAPLVEIDGTFHRGYYEYLGKRVFATIGGKFNSIQVETNIVINSLLKIGPNYFGWLTVKRPLNLLEDFEKIMGALTLENSIAQIEYEETPVPSGYIQLPGFAVKTTPNGKFTPVYVDKSGYLKAFNEEGTPIKVVFDCQNIPISISECNTILQGFVIIDGSHRYSVTSGKTKQIELNLAIIIETIDRLGPDHPAYLSLHPPIDLKDLEDIMDSMTLENSMRLINPVGLTVHIPPNMYCMIPGMGVALDNSKNYYPIWIDKQTRKCVVFSNEGLIQTINFDEGGVPVVNTISIDGSEQVYGGFVVYKNKTRFSTKFSKFRDITLSYDPIFKACNRLGPSYHGFKYLYPEIPVQNELGRILEALNVRLGLVNSGIAHNVPKNYYLIPGFGTTIEENSKNIYPLYINEDDESVCTFVDSESPPIDVWFDLQNLPRVENDIGTFAGKKR</sequence>